<dbReference type="EMBL" id="CM047910">
    <property type="protein sequence ID" value="KAJ0074929.1"/>
    <property type="molecule type" value="Genomic_DNA"/>
</dbReference>
<reference evidence="2" key="1">
    <citation type="journal article" date="2023" name="G3 (Bethesda)">
        <title>Genome assembly and association tests identify interacting loci associated with vigor, precocity, and sex in interspecific pistachio rootstocks.</title>
        <authorList>
            <person name="Palmer W."/>
            <person name="Jacygrad E."/>
            <person name="Sagayaradj S."/>
            <person name="Cavanaugh K."/>
            <person name="Han R."/>
            <person name="Bertier L."/>
            <person name="Beede B."/>
            <person name="Kafkas S."/>
            <person name="Golino D."/>
            <person name="Preece J."/>
            <person name="Michelmore R."/>
        </authorList>
    </citation>
    <scope>NUCLEOTIDE SEQUENCE [LARGE SCALE GENOMIC DNA]</scope>
</reference>
<keyword evidence="2" id="KW-1185">Reference proteome</keyword>
<gene>
    <name evidence="1" type="ORF">Patl1_33446</name>
</gene>
<evidence type="ECO:0000313" key="2">
    <source>
        <dbReference type="Proteomes" id="UP001164250"/>
    </source>
</evidence>
<comment type="caution">
    <text evidence="1">The sequence shown here is derived from an EMBL/GenBank/DDBJ whole genome shotgun (WGS) entry which is preliminary data.</text>
</comment>
<name>A0ACC0ZQ84_9ROSI</name>
<organism evidence="1 2">
    <name type="scientific">Pistacia atlantica</name>
    <dbReference type="NCBI Taxonomy" id="434234"/>
    <lineage>
        <taxon>Eukaryota</taxon>
        <taxon>Viridiplantae</taxon>
        <taxon>Streptophyta</taxon>
        <taxon>Embryophyta</taxon>
        <taxon>Tracheophyta</taxon>
        <taxon>Spermatophyta</taxon>
        <taxon>Magnoliopsida</taxon>
        <taxon>eudicotyledons</taxon>
        <taxon>Gunneridae</taxon>
        <taxon>Pentapetalae</taxon>
        <taxon>rosids</taxon>
        <taxon>malvids</taxon>
        <taxon>Sapindales</taxon>
        <taxon>Anacardiaceae</taxon>
        <taxon>Pistacia</taxon>
    </lineage>
</organism>
<accession>A0ACC0ZQ84</accession>
<evidence type="ECO:0000313" key="1">
    <source>
        <dbReference type="EMBL" id="KAJ0074929.1"/>
    </source>
</evidence>
<dbReference type="Proteomes" id="UP001164250">
    <property type="component" value="Chromosome 15"/>
</dbReference>
<protein>
    <submittedName>
        <fullName evidence="1">Uncharacterized protein</fullName>
    </submittedName>
</protein>
<sequence>MFYVETLFNPVSNSSSTSSIVASPRMTIPNCNAVLHPFETGFNFKISSGEDEYKTTMGILGNLRSYNWDAKLVLALVAFAFNFDDGTTLLQQPTSEISSTPQGIANDTRAS</sequence>
<proteinExistence type="predicted"/>